<dbReference type="RefSeq" id="XP_013324054.1">
    <property type="nucleotide sequence ID" value="XM_013468600.1"/>
</dbReference>
<organism evidence="1 2">
    <name type="scientific">Rasamsonia emersonii (strain ATCC 16479 / CBS 393.64 / IMI 116815)</name>
    <dbReference type="NCBI Taxonomy" id="1408163"/>
    <lineage>
        <taxon>Eukaryota</taxon>
        <taxon>Fungi</taxon>
        <taxon>Dikarya</taxon>
        <taxon>Ascomycota</taxon>
        <taxon>Pezizomycotina</taxon>
        <taxon>Eurotiomycetes</taxon>
        <taxon>Eurotiomycetidae</taxon>
        <taxon>Eurotiales</taxon>
        <taxon>Trichocomaceae</taxon>
        <taxon>Rasamsonia</taxon>
    </lineage>
</organism>
<dbReference type="Proteomes" id="UP000053958">
    <property type="component" value="Unassembled WGS sequence"/>
</dbReference>
<evidence type="ECO:0000313" key="2">
    <source>
        <dbReference type="Proteomes" id="UP000053958"/>
    </source>
</evidence>
<dbReference type="GeneID" id="25320880"/>
<dbReference type="EMBL" id="LASV01000652">
    <property type="protein sequence ID" value="KKA17442.1"/>
    <property type="molecule type" value="Genomic_DNA"/>
</dbReference>
<keyword evidence="2" id="KW-1185">Reference proteome</keyword>
<evidence type="ECO:0000313" key="1">
    <source>
        <dbReference type="EMBL" id="KKA17442.1"/>
    </source>
</evidence>
<feature type="non-terminal residue" evidence="1">
    <location>
        <position position="1"/>
    </location>
</feature>
<accession>A0A0F4YGR7</accession>
<reference evidence="1 2" key="1">
    <citation type="submission" date="2015-04" db="EMBL/GenBank/DDBJ databases">
        <authorList>
            <person name="Heijne W.H."/>
            <person name="Fedorova N.D."/>
            <person name="Nierman W.C."/>
            <person name="Vollebregt A.W."/>
            <person name="Zhao Z."/>
            <person name="Wu L."/>
            <person name="Kumar M."/>
            <person name="Stam H."/>
            <person name="van den Berg M.A."/>
            <person name="Pel H.J."/>
        </authorList>
    </citation>
    <scope>NUCLEOTIDE SEQUENCE [LARGE SCALE GENOMIC DNA]</scope>
    <source>
        <strain evidence="1 2">CBS 393.64</strain>
    </source>
</reference>
<protein>
    <submittedName>
        <fullName evidence="1">Uncharacterized protein</fullName>
    </submittedName>
</protein>
<name>A0A0F4YGR7_RASE3</name>
<dbReference type="AlphaFoldDB" id="A0A0F4YGR7"/>
<sequence length="112" mass="12483">LVPDKLALVVFAPPSSCSSVIEHPSSLPGQDHHHRFSESVPAVVVAVRVFSGCWMPLKPEKPPVYKSRMVPHDITPFAEVAHARASHTVQGTESEVCPLPRFNWTWIRVLRL</sequence>
<comment type="caution">
    <text evidence="1">The sequence shown here is derived from an EMBL/GenBank/DDBJ whole genome shotgun (WGS) entry which is preliminary data.</text>
</comment>
<gene>
    <name evidence="1" type="ORF">T310_8670</name>
</gene>
<proteinExistence type="predicted"/>